<feature type="compositionally biased region" description="Basic and acidic residues" evidence="1">
    <location>
        <begin position="156"/>
        <end position="166"/>
    </location>
</feature>
<gene>
    <name evidence="2" type="ORF">HNR46_003276</name>
</gene>
<dbReference type="EMBL" id="JACHFD010000019">
    <property type="protein sequence ID" value="MBB5353023.1"/>
    <property type="molecule type" value="Genomic_DNA"/>
</dbReference>
<accession>A0A840V5V6</accession>
<evidence type="ECO:0000313" key="3">
    <source>
        <dbReference type="Proteomes" id="UP000557717"/>
    </source>
</evidence>
<comment type="caution">
    <text evidence="2">The sequence shown here is derived from an EMBL/GenBank/DDBJ whole genome shotgun (WGS) entry which is preliminary data.</text>
</comment>
<evidence type="ECO:0000256" key="1">
    <source>
        <dbReference type="SAM" id="MobiDB-lite"/>
    </source>
</evidence>
<reference evidence="2 3" key="1">
    <citation type="submission" date="2020-08" db="EMBL/GenBank/DDBJ databases">
        <title>Genomic Encyclopedia of Type Strains, Phase IV (KMG-IV): sequencing the most valuable type-strain genomes for metagenomic binning, comparative biology and taxonomic classification.</title>
        <authorList>
            <person name="Goeker M."/>
        </authorList>
    </citation>
    <scope>NUCLEOTIDE SEQUENCE [LARGE SCALE GENOMIC DNA]</scope>
    <source>
        <strain evidence="2 3">YC6886</strain>
    </source>
</reference>
<keyword evidence="3" id="KW-1185">Reference proteome</keyword>
<feature type="region of interest" description="Disordered" evidence="1">
    <location>
        <begin position="156"/>
        <end position="178"/>
    </location>
</feature>
<dbReference type="Proteomes" id="UP000557717">
    <property type="component" value="Unassembled WGS sequence"/>
</dbReference>
<name>A0A840V5V6_9BACT</name>
<evidence type="ECO:0008006" key="4">
    <source>
        <dbReference type="Google" id="ProtNLM"/>
    </source>
</evidence>
<protein>
    <recommendedName>
        <fullName evidence="4">Bacteriocin-protection, YdeI or OmpD-Associated</fullName>
    </recommendedName>
</protein>
<proteinExistence type="predicted"/>
<dbReference type="Pfam" id="PF13376">
    <property type="entry name" value="OmdA"/>
    <property type="match status" value="1"/>
</dbReference>
<organism evidence="2 3">
    <name type="scientific">Haloferula luteola</name>
    <dbReference type="NCBI Taxonomy" id="595692"/>
    <lineage>
        <taxon>Bacteria</taxon>
        <taxon>Pseudomonadati</taxon>
        <taxon>Verrucomicrobiota</taxon>
        <taxon>Verrucomicrobiia</taxon>
        <taxon>Verrucomicrobiales</taxon>
        <taxon>Verrucomicrobiaceae</taxon>
        <taxon>Haloferula</taxon>
    </lineage>
</organism>
<evidence type="ECO:0000313" key="2">
    <source>
        <dbReference type="EMBL" id="MBB5353023.1"/>
    </source>
</evidence>
<dbReference type="AlphaFoldDB" id="A0A840V5V6"/>
<sequence>MSGLQFSFTSRVEPTGLGQNYLGMAIPEGIGEAWKAAGVRRLTGTVNGFPVNRGLQWSRECGPCLVFGRQLLAACGLVPGQAAELLLQPDPEPSRIDLPEAFQIVLEQDEEARARWDTFTPGFQRSLVHHVASAKREDTQIRRAVELAEKIRTHQLHSDRAKRNLGELRPSLNPPESH</sequence>
<dbReference type="RefSeq" id="WP_184020533.1">
    <property type="nucleotide sequence ID" value="NZ_JACHFD010000019.1"/>
</dbReference>